<dbReference type="Proteomes" id="UP001276659">
    <property type="component" value="Unassembled WGS sequence"/>
</dbReference>
<gene>
    <name evidence="2" type="ORF">OEA41_001163</name>
</gene>
<name>A0AAD9ZGZ7_9LECA</name>
<comment type="caution">
    <text evidence="2">The sequence shown here is derived from an EMBL/GenBank/DDBJ whole genome shotgun (WGS) entry which is preliminary data.</text>
</comment>
<protein>
    <submittedName>
        <fullName evidence="2">Uncharacterized protein</fullName>
    </submittedName>
</protein>
<feature type="compositionally biased region" description="Pro residues" evidence="1">
    <location>
        <begin position="30"/>
        <end position="39"/>
    </location>
</feature>
<sequence>MLARAARPKLALAVPTINAVSAAAAKSPLPRTPISPSPISPTVRNTRLNQRGFSTLQPPTFAYSQSSNTKSILKKGHASSSSSKKLSFKEEPSVRCITPVPEDYHGTYMKMSKDERRWGKGKGQ</sequence>
<evidence type="ECO:0000256" key="1">
    <source>
        <dbReference type="SAM" id="MobiDB-lite"/>
    </source>
</evidence>
<feature type="region of interest" description="Disordered" evidence="1">
    <location>
        <begin position="22"/>
        <end position="124"/>
    </location>
</feature>
<reference evidence="2" key="1">
    <citation type="submission" date="2022-11" db="EMBL/GenBank/DDBJ databases">
        <title>Chromosomal genome sequence assembly and mating type (MAT) locus characterization of the leprose asexual lichenized fungus Lepraria neglecta (Nyl.) Erichsen.</title>
        <authorList>
            <person name="Allen J.L."/>
            <person name="Pfeffer B."/>
        </authorList>
    </citation>
    <scope>NUCLEOTIDE SEQUENCE</scope>
    <source>
        <strain evidence="2">Allen 5258</strain>
    </source>
</reference>
<keyword evidence="3" id="KW-1185">Reference proteome</keyword>
<evidence type="ECO:0000313" key="2">
    <source>
        <dbReference type="EMBL" id="KAK3179024.1"/>
    </source>
</evidence>
<organism evidence="2 3">
    <name type="scientific">Lepraria neglecta</name>
    <dbReference type="NCBI Taxonomy" id="209136"/>
    <lineage>
        <taxon>Eukaryota</taxon>
        <taxon>Fungi</taxon>
        <taxon>Dikarya</taxon>
        <taxon>Ascomycota</taxon>
        <taxon>Pezizomycotina</taxon>
        <taxon>Lecanoromycetes</taxon>
        <taxon>OSLEUM clade</taxon>
        <taxon>Lecanoromycetidae</taxon>
        <taxon>Lecanorales</taxon>
        <taxon>Lecanorineae</taxon>
        <taxon>Stereocaulaceae</taxon>
        <taxon>Lepraria</taxon>
    </lineage>
</organism>
<feature type="compositionally biased region" description="Polar residues" evidence="1">
    <location>
        <begin position="43"/>
        <end position="70"/>
    </location>
</feature>
<dbReference type="EMBL" id="JASNWA010000003">
    <property type="protein sequence ID" value="KAK3179024.1"/>
    <property type="molecule type" value="Genomic_DNA"/>
</dbReference>
<evidence type="ECO:0000313" key="3">
    <source>
        <dbReference type="Proteomes" id="UP001276659"/>
    </source>
</evidence>
<accession>A0AAD9ZGZ7</accession>
<dbReference type="AlphaFoldDB" id="A0AAD9ZGZ7"/>
<proteinExistence type="predicted"/>